<dbReference type="GO" id="GO:0009423">
    <property type="term" value="P:chorismate biosynthetic process"/>
    <property type="evidence" value="ECO:0007669"/>
    <property type="project" value="TreeGrafter"/>
</dbReference>
<dbReference type="Gene3D" id="3.20.20.70">
    <property type="entry name" value="Aldolase class I"/>
    <property type="match status" value="1"/>
</dbReference>
<dbReference type="Gene3D" id="3.40.50.10860">
    <property type="entry name" value="Leucine Dehydrogenase, chain A, domain 1"/>
    <property type="match status" value="1"/>
</dbReference>
<dbReference type="InterPro" id="IPR036291">
    <property type="entry name" value="NAD(P)-bd_dom_sf"/>
</dbReference>
<gene>
    <name evidence="6" type="primary">aroE</name>
    <name evidence="6" type="ORF">Pla133_33110</name>
</gene>
<keyword evidence="3" id="KW-0028">Amino-acid biosynthesis</keyword>
<evidence type="ECO:0000256" key="4">
    <source>
        <dbReference type="SAM" id="MobiDB-lite"/>
    </source>
</evidence>
<evidence type="ECO:0000256" key="3">
    <source>
        <dbReference type="ARBA" id="ARBA00023141"/>
    </source>
</evidence>
<name>A0A518BMQ1_9BACT</name>
<proteinExistence type="predicted"/>
<evidence type="ECO:0000313" key="6">
    <source>
        <dbReference type="EMBL" id="QDU68216.1"/>
    </source>
</evidence>
<dbReference type="SUPFAM" id="SSF53223">
    <property type="entry name" value="Aminoacid dehydrogenase-like, N-terminal domain"/>
    <property type="match status" value="1"/>
</dbReference>
<dbReference type="GO" id="GO:0009073">
    <property type="term" value="P:aromatic amino acid family biosynthetic process"/>
    <property type="evidence" value="ECO:0007669"/>
    <property type="project" value="UniProtKB-KW"/>
</dbReference>
<reference evidence="6 7" key="1">
    <citation type="submission" date="2019-02" db="EMBL/GenBank/DDBJ databases">
        <title>Deep-cultivation of Planctomycetes and their phenomic and genomic characterization uncovers novel biology.</title>
        <authorList>
            <person name="Wiegand S."/>
            <person name="Jogler M."/>
            <person name="Boedeker C."/>
            <person name="Pinto D."/>
            <person name="Vollmers J."/>
            <person name="Rivas-Marin E."/>
            <person name="Kohn T."/>
            <person name="Peeters S.H."/>
            <person name="Heuer A."/>
            <person name="Rast P."/>
            <person name="Oberbeckmann S."/>
            <person name="Bunk B."/>
            <person name="Jeske O."/>
            <person name="Meyerdierks A."/>
            <person name="Storesund J.E."/>
            <person name="Kallscheuer N."/>
            <person name="Luecker S."/>
            <person name="Lage O.M."/>
            <person name="Pohl T."/>
            <person name="Merkel B.J."/>
            <person name="Hornburger P."/>
            <person name="Mueller R.-W."/>
            <person name="Bruemmer F."/>
            <person name="Labrenz M."/>
            <person name="Spormann A.M."/>
            <person name="Op den Camp H."/>
            <person name="Overmann J."/>
            <person name="Amann R."/>
            <person name="Jetten M.S.M."/>
            <person name="Mascher T."/>
            <person name="Medema M.H."/>
            <person name="Devos D.P."/>
            <person name="Kaster A.-K."/>
            <person name="Ovreas L."/>
            <person name="Rohde M."/>
            <person name="Galperin M.Y."/>
            <person name="Jogler C."/>
        </authorList>
    </citation>
    <scope>NUCLEOTIDE SEQUENCE [LARGE SCALE GENOMIC DNA]</scope>
    <source>
        <strain evidence="6 7">Pla133</strain>
    </source>
</reference>
<dbReference type="KEGG" id="pbap:Pla133_33110"/>
<dbReference type="GO" id="GO:0003855">
    <property type="term" value="F:3-dehydroquinate dehydratase activity"/>
    <property type="evidence" value="ECO:0007669"/>
    <property type="project" value="InterPro"/>
</dbReference>
<dbReference type="EMBL" id="CP036287">
    <property type="protein sequence ID" value="QDU68216.1"/>
    <property type="molecule type" value="Genomic_DNA"/>
</dbReference>
<evidence type="ECO:0000313" key="7">
    <source>
        <dbReference type="Proteomes" id="UP000316921"/>
    </source>
</evidence>
<dbReference type="GO" id="GO:0019632">
    <property type="term" value="P:shikimate metabolic process"/>
    <property type="evidence" value="ECO:0007669"/>
    <property type="project" value="TreeGrafter"/>
</dbReference>
<dbReference type="InterPro" id="IPR013708">
    <property type="entry name" value="Shikimate_DH-bd_N"/>
</dbReference>
<dbReference type="CDD" id="cd00502">
    <property type="entry name" value="DHQase_I"/>
    <property type="match status" value="1"/>
</dbReference>
<dbReference type="PANTHER" id="PTHR21089:SF1">
    <property type="entry name" value="BIFUNCTIONAL 3-DEHYDROQUINATE DEHYDRATASE_SHIKIMATE DEHYDROGENASE, CHLOROPLASTIC"/>
    <property type="match status" value="1"/>
</dbReference>
<feature type="region of interest" description="Disordered" evidence="4">
    <location>
        <begin position="495"/>
        <end position="518"/>
    </location>
</feature>
<keyword evidence="7" id="KW-1185">Reference proteome</keyword>
<evidence type="ECO:0000259" key="5">
    <source>
        <dbReference type="Pfam" id="PF08501"/>
    </source>
</evidence>
<dbReference type="InterPro" id="IPR013785">
    <property type="entry name" value="Aldolase_TIM"/>
</dbReference>
<dbReference type="InterPro" id="IPR001381">
    <property type="entry name" value="DHquinase_I"/>
</dbReference>
<dbReference type="SUPFAM" id="SSF51569">
    <property type="entry name" value="Aldolase"/>
    <property type="match status" value="1"/>
</dbReference>
<accession>A0A518BMQ1</accession>
<dbReference type="GO" id="GO:0004764">
    <property type="term" value="F:shikimate 3-dehydrogenase (NADP+) activity"/>
    <property type="evidence" value="ECO:0007669"/>
    <property type="project" value="UniProtKB-EC"/>
</dbReference>
<keyword evidence="2 6" id="KW-0560">Oxidoreductase</keyword>
<keyword evidence="3" id="KW-0057">Aromatic amino acid biosynthesis</keyword>
<dbReference type="InterPro" id="IPR022893">
    <property type="entry name" value="Shikimate_DH_fam"/>
</dbReference>
<sequence>MSDAHEVIASLSATDFPALLQRAREVAAHPARPDVVELRLDLLPGAWLTEAARDPRRLDPMRDLAREFGPRLVVACHGAEAFGRFEGDGRARVALLRAAAERGAALVDVHVDLADRFGEPVPGTRLIVSEHLVAGTPDDGELERRFARLRARAGPAGRIKLVTQAACAEDGLRLLLAGSSVTGPRSFFCSGAAGTFTRLFAPLVGSLATYASAGVATAPGQLDLDALRAAWPAGGPGPVTRALAVVGRPVAHSLSPRTHAAVQRACEVDAVFAAVEPSDFARFLELATRFAPLHGLAVTAPFKLDALRGAATREDLAERAGAANTLVRVGTTWRATNTDASAIATLARRVAPTARTALVLGAGGAARAACAALTESGLRLILSARRSDVAQGLAIEFGGETVDWGALDSVEASLVVQTTPLGGPQAPDGEPPLGPWRAGSALIEANYAAGPTPLARRARAAGGAVADGRDWFLTQARAQFEYFHGLRTTPMSWERAFEPATPAPDRTPPCPKPPFPSP</sequence>
<comment type="pathway">
    <text evidence="1">Metabolic intermediate biosynthesis; chorismate biosynthesis; chorismate from D-erythrose 4-phosphate and phosphoenolpyruvate: step 4/7.</text>
</comment>
<dbReference type="EC" id="1.1.1.25" evidence="6"/>
<dbReference type="SUPFAM" id="SSF51735">
    <property type="entry name" value="NAD(P)-binding Rossmann-fold domains"/>
    <property type="match status" value="1"/>
</dbReference>
<organism evidence="6 7">
    <name type="scientific">Engelhardtia mirabilis</name>
    <dbReference type="NCBI Taxonomy" id="2528011"/>
    <lineage>
        <taxon>Bacteria</taxon>
        <taxon>Pseudomonadati</taxon>
        <taxon>Planctomycetota</taxon>
        <taxon>Planctomycetia</taxon>
        <taxon>Planctomycetia incertae sedis</taxon>
        <taxon>Engelhardtia</taxon>
    </lineage>
</organism>
<evidence type="ECO:0000256" key="1">
    <source>
        <dbReference type="ARBA" id="ARBA00004871"/>
    </source>
</evidence>
<feature type="domain" description="Shikimate dehydrogenase substrate binding N-terminal" evidence="5">
    <location>
        <begin position="245"/>
        <end position="326"/>
    </location>
</feature>
<dbReference type="RefSeq" id="WP_145067034.1">
    <property type="nucleotide sequence ID" value="NZ_CP036287.1"/>
</dbReference>
<protein>
    <submittedName>
        <fullName evidence="6">Shikimate dehydrogenase</fullName>
        <ecNumber evidence="6">1.1.1.25</ecNumber>
    </submittedName>
</protein>
<dbReference type="Proteomes" id="UP000316921">
    <property type="component" value="Chromosome"/>
</dbReference>
<dbReference type="Pfam" id="PF08501">
    <property type="entry name" value="Shikimate_dh_N"/>
    <property type="match status" value="1"/>
</dbReference>
<dbReference type="Pfam" id="PF01487">
    <property type="entry name" value="DHquinase_I"/>
    <property type="match status" value="1"/>
</dbReference>
<feature type="compositionally biased region" description="Pro residues" evidence="4">
    <location>
        <begin position="501"/>
        <end position="518"/>
    </location>
</feature>
<dbReference type="PANTHER" id="PTHR21089">
    <property type="entry name" value="SHIKIMATE DEHYDROGENASE"/>
    <property type="match status" value="1"/>
</dbReference>
<dbReference type="AlphaFoldDB" id="A0A518BMQ1"/>
<dbReference type="InterPro" id="IPR046346">
    <property type="entry name" value="Aminoacid_DH-like_N_sf"/>
</dbReference>
<dbReference type="Gene3D" id="3.40.50.720">
    <property type="entry name" value="NAD(P)-binding Rossmann-like Domain"/>
    <property type="match status" value="1"/>
</dbReference>
<evidence type="ECO:0000256" key="2">
    <source>
        <dbReference type="ARBA" id="ARBA00023002"/>
    </source>
</evidence>